<organism evidence="1 2">
    <name type="scientific">Snodgrassella alvi SCGC AB-598-J21</name>
    <dbReference type="NCBI Taxonomy" id="1385367"/>
    <lineage>
        <taxon>Bacteria</taxon>
        <taxon>Pseudomonadati</taxon>
        <taxon>Pseudomonadota</taxon>
        <taxon>Betaproteobacteria</taxon>
        <taxon>Neisseriales</taxon>
        <taxon>Neisseriaceae</taxon>
        <taxon>Snodgrassella</taxon>
    </lineage>
</organism>
<proteinExistence type="predicted"/>
<dbReference type="Proteomes" id="UP000027644">
    <property type="component" value="Unassembled WGS sequence"/>
</dbReference>
<dbReference type="AlphaFoldDB" id="A0A074VWY7"/>
<evidence type="ECO:0000313" key="1">
    <source>
        <dbReference type="EMBL" id="KEP99808.1"/>
    </source>
</evidence>
<dbReference type="Pfam" id="PF08907">
    <property type="entry name" value="DUF1853"/>
    <property type="match status" value="1"/>
</dbReference>
<evidence type="ECO:0008006" key="3">
    <source>
        <dbReference type="Google" id="ProtNLM"/>
    </source>
</evidence>
<dbReference type="EMBL" id="AVQL01000456">
    <property type="protein sequence ID" value="KEP99808.1"/>
    <property type="molecule type" value="Genomic_DNA"/>
</dbReference>
<gene>
    <name evidence="1" type="ORF">SASC598J21_022450</name>
</gene>
<reference evidence="1 2" key="1">
    <citation type="journal article" date="2014" name="PLoS Genet.">
        <title>Hidden diversity in honey bee gut symbionts detected by single-cell genomics.</title>
        <authorList>
            <person name="Engel P."/>
            <person name="Stepanauskas R."/>
            <person name="Moran N."/>
        </authorList>
    </citation>
    <scope>NUCLEOTIDE SEQUENCE [LARGE SCALE GENOMIC DNA]</scope>
    <source>
        <strain evidence="1 2">SCGC AB-598-J21</strain>
    </source>
</reference>
<accession>A0A074VWY7</accession>
<evidence type="ECO:0000313" key="2">
    <source>
        <dbReference type="Proteomes" id="UP000027644"/>
    </source>
</evidence>
<name>A0A074VWY7_9NEIS</name>
<protein>
    <recommendedName>
        <fullName evidence="3">DUF1853 domain-containing protein</fullName>
    </recommendedName>
</protein>
<dbReference type="InterPro" id="IPR015003">
    <property type="entry name" value="DUF1853"/>
</dbReference>
<comment type="caution">
    <text evidence="1">The sequence shown here is derived from an EMBL/GenBank/DDBJ whole genome shotgun (WGS) entry which is preliminary data.</text>
</comment>
<sequence>MNYSSDPIWWRLKKTIVRDLASLLTAPSPWISSAEIPVSVLLGDEGFRFLLSLDEQPESLYLFLKKHGGYQSRLGIYAERLLSYWFLHAPHSRLIAHNVQVQHNQQTLGAFDFIVQLNESIYHLELATKYYGSRSNQPENFTGLNPTDQLINKMHKIQQQLRLSTEPAAENILKDLSLEHEQLQHASIIRGMLFMPEPQQQLPAPLNSLSWQGNYVENWDEFKCSENSRFYVLDHLSFLSPARISSNAIVTFNQIRQIRQGMVAVVEERADGCWHEVQRIMKTNCKNN</sequence>